<organism evidence="3 4">
    <name type="scientific">Saponaria officinalis</name>
    <name type="common">Common soapwort</name>
    <name type="synonym">Lychnis saponaria</name>
    <dbReference type="NCBI Taxonomy" id="3572"/>
    <lineage>
        <taxon>Eukaryota</taxon>
        <taxon>Viridiplantae</taxon>
        <taxon>Streptophyta</taxon>
        <taxon>Embryophyta</taxon>
        <taxon>Tracheophyta</taxon>
        <taxon>Spermatophyta</taxon>
        <taxon>Magnoliopsida</taxon>
        <taxon>eudicotyledons</taxon>
        <taxon>Gunneridae</taxon>
        <taxon>Pentapetalae</taxon>
        <taxon>Caryophyllales</taxon>
        <taxon>Caryophyllaceae</taxon>
        <taxon>Caryophylleae</taxon>
        <taxon>Saponaria</taxon>
    </lineage>
</organism>
<protein>
    <recommendedName>
        <fullName evidence="2">Myb/SANT-like domain-containing protein</fullName>
    </recommendedName>
</protein>
<keyword evidence="4" id="KW-1185">Reference proteome</keyword>
<name>A0AAW1IJD7_SAPOF</name>
<dbReference type="Pfam" id="PF12776">
    <property type="entry name" value="Myb_DNA-bind_3"/>
    <property type="match status" value="1"/>
</dbReference>
<feature type="region of interest" description="Disordered" evidence="1">
    <location>
        <begin position="150"/>
        <end position="205"/>
    </location>
</feature>
<evidence type="ECO:0000313" key="4">
    <source>
        <dbReference type="Proteomes" id="UP001443914"/>
    </source>
</evidence>
<feature type="compositionally biased region" description="Acidic residues" evidence="1">
    <location>
        <begin position="152"/>
        <end position="170"/>
    </location>
</feature>
<dbReference type="AlphaFoldDB" id="A0AAW1IJD7"/>
<comment type="caution">
    <text evidence="3">The sequence shown here is derived from an EMBL/GenBank/DDBJ whole genome shotgun (WGS) entry which is preliminary data.</text>
</comment>
<proteinExistence type="predicted"/>
<dbReference type="Proteomes" id="UP001443914">
    <property type="component" value="Unassembled WGS sequence"/>
</dbReference>
<accession>A0AAW1IJD7</accession>
<dbReference type="PANTHER" id="PTHR46929">
    <property type="entry name" value="EXPRESSED PROTEIN"/>
    <property type="match status" value="1"/>
</dbReference>
<dbReference type="PANTHER" id="PTHR46929:SF3">
    <property type="entry name" value="MYB_SANT-LIKE DOMAIN-CONTAINING PROTEIN"/>
    <property type="match status" value="1"/>
</dbReference>
<feature type="domain" description="Myb/SANT-like" evidence="2">
    <location>
        <begin position="7"/>
        <end position="89"/>
    </location>
</feature>
<gene>
    <name evidence="3" type="ORF">RND81_09G086600</name>
</gene>
<dbReference type="InterPro" id="IPR024752">
    <property type="entry name" value="Myb/SANT-like_dom"/>
</dbReference>
<dbReference type="EMBL" id="JBDFQZ010000009">
    <property type="protein sequence ID" value="KAK9689860.1"/>
    <property type="molecule type" value="Genomic_DNA"/>
</dbReference>
<evidence type="ECO:0000259" key="2">
    <source>
        <dbReference type="Pfam" id="PF12776"/>
    </source>
</evidence>
<evidence type="ECO:0000313" key="3">
    <source>
        <dbReference type="EMBL" id="KAK9689860.1"/>
    </source>
</evidence>
<reference evidence="3" key="1">
    <citation type="submission" date="2024-03" db="EMBL/GenBank/DDBJ databases">
        <title>WGS assembly of Saponaria officinalis var. Norfolk2.</title>
        <authorList>
            <person name="Jenkins J."/>
            <person name="Shu S."/>
            <person name="Grimwood J."/>
            <person name="Barry K."/>
            <person name="Goodstein D."/>
            <person name="Schmutz J."/>
            <person name="Leebens-Mack J."/>
            <person name="Osbourn A."/>
        </authorList>
    </citation>
    <scope>NUCLEOTIDE SEQUENCE [LARGE SCALE GENOMIC DNA]</scope>
    <source>
        <strain evidence="3">JIC</strain>
    </source>
</reference>
<evidence type="ECO:0000256" key="1">
    <source>
        <dbReference type="SAM" id="MobiDB-lite"/>
    </source>
</evidence>
<sequence>MARRIQWTDGVSRKLLVILNEEKSRGVSKFIWTNIAKNFSAQTGYDVNAKQVKNHYTDLKEKYKSWEELQSLTGISYNPITKEVDVEERSLERYEAFKERNAKYGVKIIKQTLANLDELNQLFDGKAAHGVGGCFSPAMAKGPSYLTKPIQEIDEGSGDNDDDDDDDVDCGNDVSAEESRSPPRSTAKKVSATSSRKRKSEDTVDSIELKRRQTSFESVIQLLSGAGIGSSSVPSKAEKVNAELTRMGVPFEKGDEYFVSALRYLCDEKHADIFLSLQYDNQKWIYMKGMDADPVFQGI</sequence>